<dbReference type="EMBL" id="QGNW01000264">
    <property type="protein sequence ID" value="RVW80564.1"/>
    <property type="molecule type" value="Genomic_DNA"/>
</dbReference>
<dbReference type="Proteomes" id="UP000288805">
    <property type="component" value="Unassembled WGS sequence"/>
</dbReference>
<evidence type="ECO:0000313" key="1">
    <source>
        <dbReference type="EMBL" id="RVW80564.1"/>
    </source>
</evidence>
<accession>A0A438H7M7</accession>
<organism evidence="1 2">
    <name type="scientific">Vitis vinifera</name>
    <name type="common">Grape</name>
    <dbReference type="NCBI Taxonomy" id="29760"/>
    <lineage>
        <taxon>Eukaryota</taxon>
        <taxon>Viridiplantae</taxon>
        <taxon>Streptophyta</taxon>
        <taxon>Embryophyta</taxon>
        <taxon>Tracheophyta</taxon>
        <taxon>Spermatophyta</taxon>
        <taxon>Magnoliopsida</taxon>
        <taxon>eudicotyledons</taxon>
        <taxon>Gunneridae</taxon>
        <taxon>Pentapetalae</taxon>
        <taxon>rosids</taxon>
        <taxon>Vitales</taxon>
        <taxon>Vitaceae</taxon>
        <taxon>Viteae</taxon>
        <taxon>Vitis</taxon>
    </lineage>
</organism>
<sequence length="125" mass="13963">MGYIDVWEHSGGDRYIDADWSPIIEDLYSPELGFMDVCATRNLLRCRGSACVEVMTTLNGSAPSLQRCAKGCVPLEELGQIDQSIRPIRPEDQDQRDMDSQIVTIDQFVAAMALIQKAIASLDRR</sequence>
<proteinExistence type="predicted"/>
<protein>
    <submittedName>
        <fullName evidence="1">Uncharacterized protein</fullName>
    </submittedName>
</protein>
<dbReference type="AlphaFoldDB" id="A0A438H7M7"/>
<comment type="caution">
    <text evidence="1">The sequence shown here is derived from an EMBL/GenBank/DDBJ whole genome shotgun (WGS) entry which is preliminary data.</text>
</comment>
<gene>
    <name evidence="1" type="ORF">CK203_051272</name>
</gene>
<name>A0A438H7M7_VITVI</name>
<evidence type="ECO:0000313" key="2">
    <source>
        <dbReference type="Proteomes" id="UP000288805"/>
    </source>
</evidence>
<reference evidence="1 2" key="1">
    <citation type="journal article" date="2018" name="PLoS Genet.">
        <title>Population sequencing reveals clonal diversity and ancestral inbreeding in the grapevine cultivar Chardonnay.</title>
        <authorList>
            <person name="Roach M.J."/>
            <person name="Johnson D.L."/>
            <person name="Bohlmann J."/>
            <person name="van Vuuren H.J."/>
            <person name="Jones S.J."/>
            <person name="Pretorius I.S."/>
            <person name="Schmidt S.A."/>
            <person name="Borneman A.R."/>
        </authorList>
    </citation>
    <scope>NUCLEOTIDE SEQUENCE [LARGE SCALE GENOMIC DNA]</scope>
    <source>
        <strain evidence="2">cv. Chardonnay</strain>
        <tissue evidence="1">Leaf</tissue>
    </source>
</reference>